<dbReference type="InterPro" id="IPR044492">
    <property type="entry name" value="P_typ_ATPase_HD_dom"/>
</dbReference>
<sequence>MAREGPLRRSARGPWAIPLASAALIAFAFLVRGRSTALFDAGLVAATLVAGRPIAVRAVRDLRIRRIGIEALVTIAVTGAFVIGELWEGAAVTFLFALGGALERAAVGRTRNALARLFELAPETATVRRDGEEVVVSPSEVRRGEIVVVRPGGKIPVDGEVVAGRAAVDESSITGESMPVEASAGRTVYAGTVTAGGLIEVRATGVGADTALARIIHRVEEAQESKAPAQRAIERFAAWYTPAIAVLAAVTFALTRQVELALTLLVIACPGALVISMPVSMVAGIGRAARDGVLVKGGEHLELVGKVTAVAFDKTGTLTVGAPRLVDVVPVEGAAERDVLAVAAAAESGSEHPLAAPILAAAAAQGIVPSVDHGAFVHHAGAGVETTFEGRTVAVGTTSLAAELGVEVDAVVLDRLEQLRLAGRTSMVVIDDGTIVGVLGLADEVRADAAAGIERLRDIGVEEIVMLTGDSQLVGDAVGRAVGIDRVRGDLSPEDKLAAIRELQQRGHVVAMIGDGVNDAPALATADVGIAFGGGATAVAVETADVGILSGHLARVATAIDLSRRTARVVRQNVAIALFTVTSLLVGVLLGEVMMAAGMLVHQVSVVAVVLNAVRLLRGGSEPAPLPADLGPTATEPVRGQASPVAR</sequence>
<keyword evidence="5" id="KW-1278">Translocase</keyword>
<dbReference type="GO" id="GO:0005886">
    <property type="term" value="C:plasma membrane"/>
    <property type="evidence" value="ECO:0007669"/>
    <property type="project" value="UniProtKB-SubCell"/>
</dbReference>
<dbReference type="SFLD" id="SFLDF00027">
    <property type="entry name" value="p-type_atpase"/>
    <property type="match status" value="1"/>
</dbReference>
<dbReference type="Gene3D" id="3.40.50.1000">
    <property type="entry name" value="HAD superfamily/HAD-like"/>
    <property type="match status" value="1"/>
</dbReference>
<evidence type="ECO:0000259" key="10">
    <source>
        <dbReference type="Pfam" id="PF00122"/>
    </source>
</evidence>
<feature type="domain" description="P-type ATPase A" evidence="10">
    <location>
        <begin position="119"/>
        <end position="220"/>
    </location>
</feature>
<dbReference type="SUPFAM" id="SSF81665">
    <property type="entry name" value="Calcium ATPase, transmembrane domain M"/>
    <property type="match status" value="1"/>
</dbReference>
<comment type="subcellular location">
    <subcellularLocation>
        <location evidence="1">Cell membrane</location>
        <topology evidence="1">Multi-pass membrane protein</topology>
    </subcellularLocation>
</comment>
<dbReference type="PANTHER" id="PTHR48085:SF5">
    <property type="entry name" value="CADMIUM_ZINC-TRANSPORTING ATPASE HMA4-RELATED"/>
    <property type="match status" value="1"/>
</dbReference>
<dbReference type="EMBL" id="CP045851">
    <property type="protein sequence ID" value="QGG96967.1"/>
    <property type="molecule type" value="Genomic_DNA"/>
</dbReference>
<evidence type="ECO:0000256" key="6">
    <source>
        <dbReference type="ARBA" id="ARBA00022989"/>
    </source>
</evidence>
<dbReference type="NCBIfam" id="TIGR01494">
    <property type="entry name" value="ATPase_P-type"/>
    <property type="match status" value="2"/>
</dbReference>
<dbReference type="FunFam" id="2.70.150.10:FF:000002">
    <property type="entry name" value="Copper-transporting ATPase 1, putative"/>
    <property type="match status" value="1"/>
</dbReference>
<dbReference type="InterPro" id="IPR008250">
    <property type="entry name" value="ATPase_P-typ_transduc_dom_A_sf"/>
</dbReference>
<evidence type="ECO:0000313" key="12">
    <source>
        <dbReference type="Proteomes" id="UP000334019"/>
    </source>
</evidence>
<evidence type="ECO:0000256" key="3">
    <source>
        <dbReference type="ARBA" id="ARBA00022692"/>
    </source>
</evidence>
<keyword evidence="8" id="KW-1003">Cell membrane</keyword>
<dbReference type="AlphaFoldDB" id="A0A5Q2RS29"/>
<dbReference type="GO" id="GO:0019829">
    <property type="term" value="F:ATPase-coupled monoatomic cation transmembrane transporter activity"/>
    <property type="evidence" value="ECO:0007669"/>
    <property type="project" value="InterPro"/>
</dbReference>
<reference evidence="11 12" key="1">
    <citation type="submission" date="2019-11" db="EMBL/GenBank/DDBJ databases">
        <authorList>
            <person name="He Y."/>
        </authorList>
    </citation>
    <scope>NUCLEOTIDE SEQUENCE [LARGE SCALE GENOMIC DNA]</scope>
    <source>
        <strain evidence="11 12">SCSIO 58843</strain>
    </source>
</reference>
<feature type="transmembrane region" description="Helical" evidence="8">
    <location>
        <begin position="12"/>
        <end position="31"/>
    </location>
</feature>
<keyword evidence="8" id="KW-0067">ATP-binding</keyword>
<dbReference type="NCBIfam" id="TIGR01525">
    <property type="entry name" value="ATPase-IB_hvy"/>
    <property type="match status" value="1"/>
</dbReference>
<evidence type="ECO:0000256" key="7">
    <source>
        <dbReference type="ARBA" id="ARBA00023136"/>
    </source>
</evidence>
<dbReference type="PANTHER" id="PTHR48085">
    <property type="entry name" value="CADMIUM/ZINC-TRANSPORTING ATPASE HMA2-RELATED"/>
    <property type="match status" value="1"/>
</dbReference>
<keyword evidence="12" id="KW-1185">Reference proteome</keyword>
<dbReference type="InterPro" id="IPR018303">
    <property type="entry name" value="ATPase_P-typ_P_site"/>
</dbReference>
<dbReference type="SUPFAM" id="SSF81653">
    <property type="entry name" value="Calcium ATPase, transduction domain A"/>
    <property type="match status" value="1"/>
</dbReference>
<dbReference type="GO" id="GO:0046872">
    <property type="term" value="F:metal ion binding"/>
    <property type="evidence" value="ECO:0007669"/>
    <property type="project" value="UniProtKB-KW"/>
</dbReference>
<dbReference type="SFLD" id="SFLDS00003">
    <property type="entry name" value="Haloacid_Dehalogenase"/>
    <property type="match status" value="1"/>
</dbReference>
<dbReference type="Gene3D" id="3.40.1110.10">
    <property type="entry name" value="Calcium-transporting ATPase, cytoplasmic domain N"/>
    <property type="match status" value="1"/>
</dbReference>
<keyword evidence="8" id="KW-0547">Nucleotide-binding</keyword>
<feature type="transmembrane region" description="Helical" evidence="8">
    <location>
        <begin position="37"/>
        <end position="55"/>
    </location>
</feature>
<dbReference type="CDD" id="cd02079">
    <property type="entry name" value="P-type_ATPase_HM"/>
    <property type="match status" value="1"/>
</dbReference>
<evidence type="ECO:0000313" key="11">
    <source>
        <dbReference type="EMBL" id="QGG96967.1"/>
    </source>
</evidence>
<dbReference type="InterPro" id="IPR036412">
    <property type="entry name" value="HAD-like_sf"/>
</dbReference>
<proteinExistence type="inferred from homology"/>
<evidence type="ECO:0000256" key="9">
    <source>
        <dbReference type="SAM" id="MobiDB-lite"/>
    </source>
</evidence>
<accession>A0A5Q2RS29</accession>
<dbReference type="GO" id="GO:0016887">
    <property type="term" value="F:ATP hydrolysis activity"/>
    <property type="evidence" value="ECO:0007669"/>
    <property type="project" value="InterPro"/>
</dbReference>
<dbReference type="PRINTS" id="PR00120">
    <property type="entry name" value="HATPASE"/>
</dbReference>
<dbReference type="SFLD" id="SFLDG00002">
    <property type="entry name" value="C1.7:_P-type_atpase_like"/>
    <property type="match status" value="1"/>
</dbReference>
<comment type="similarity">
    <text evidence="2 8">Belongs to the cation transport ATPase (P-type) (TC 3.A.3) family. Type IB subfamily.</text>
</comment>
<dbReference type="Gene3D" id="2.70.150.10">
    <property type="entry name" value="Calcium-transporting ATPase, cytoplasmic transduction domain A"/>
    <property type="match status" value="1"/>
</dbReference>
<dbReference type="InterPro" id="IPR001757">
    <property type="entry name" value="P_typ_ATPase"/>
</dbReference>
<evidence type="ECO:0000256" key="1">
    <source>
        <dbReference type="ARBA" id="ARBA00004651"/>
    </source>
</evidence>
<dbReference type="Proteomes" id="UP000334019">
    <property type="component" value="Chromosome"/>
</dbReference>
<gene>
    <name evidence="11" type="ORF">GH723_04300</name>
</gene>
<keyword evidence="7 8" id="KW-0472">Membrane</keyword>
<evidence type="ECO:0000256" key="4">
    <source>
        <dbReference type="ARBA" id="ARBA00022723"/>
    </source>
</evidence>
<dbReference type="PRINTS" id="PR00119">
    <property type="entry name" value="CATATPASE"/>
</dbReference>
<keyword evidence="4 8" id="KW-0479">Metal-binding</keyword>
<dbReference type="PROSITE" id="PS00154">
    <property type="entry name" value="ATPASE_E1_E2"/>
    <property type="match status" value="1"/>
</dbReference>
<organism evidence="11 12">
    <name type="scientific">Actinomarinicola tropica</name>
    <dbReference type="NCBI Taxonomy" id="2789776"/>
    <lineage>
        <taxon>Bacteria</taxon>
        <taxon>Bacillati</taxon>
        <taxon>Actinomycetota</taxon>
        <taxon>Acidimicrobiia</taxon>
        <taxon>Acidimicrobiales</taxon>
        <taxon>Iamiaceae</taxon>
        <taxon>Actinomarinicola</taxon>
    </lineage>
</organism>
<dbReference type="InterPro" id="IPR023214">
    <property type="entry name" value="HAD_sf"/>
</dbReference>
<dbReference type="InterPro" id="IPR051014">
    <property type="entry name" value="Cation_Transport_ATPase_IB"/>
</dbReference>
<dbReference type="InterPro" id="IPR059000">
    <property type="entry name" value="ATPase_P-type_domA"/>
</dbReference>
<feature type="transmembrane region" description="Helical" evidence="8">
    <location>
        <begin position="67"/>
        <end position="84"/>
    </location>
</feature>
<dbReference type="InterPro" id="IPR023298">
    <property type="entry name" value="ATPase_P-typ_TM_dom_sf"/>
</dbReference>
<evidence type="ECO:0000256" key="8">
    <source>
        <dbReference type="RuleBase" id="RU362081"/>
    </source>
</evidence>
<dbReference type="GO" id="GO:0005524">
    <property type="term" value="F:ATP binding"/>
    <property type="evidence" value="ECO:0007669"/>
    <property type="project" value="UniProtKB-UniRule"/>
</dbReference>
<dbReference type="InterPro" id="IPR023299">
    <property type="entry name" value="ATPase_P-typ_cyto_dom_N"/>
</dbReference>
<dbReference type="KEGG" id="atq:GH723_04300"/>
<protein>
    <submittedName>
        <fullName evidence="11">Heavy metal translocating P-type ATPase</fullName>
    </submittedName>
</protein>
<evidence type="ECO:0000256" key="5">
    <source>
        <dbReference type="ARBA" id="ARBA00022967"/>
    </source>
</evidence>
<keyword evidence="3 8" id="KW-0812">Transmembrane</keyword>
<name>A0A5Q2RS29_9ACTN</name>
<dbReference type="Pfam" id="PF00702">
    <property type="entry name" value="Hydrolase"/>
    <property type="match status" value="1"/>
</dbReference>
<dbReference type="Pfam" id="PF00122">
    <property type="entry name" value="E1-E2_ATPase"/>
    <property type="match status" value="1"/>
</dbReference>
<feature type="region of interest" description="Disordered" evidence="9">
    <location>
        <begin position="625"/>
        <end position="647"/>
    </location>
</feature>
<feature type="transmembrane region" description="Helical" evidence="8">
    <location>
        <begin position="90"/>
        <end position="107"/>
    </location>
</feature>
<dbReference type="InterPro" id="IPR027256">
    <property type="entry name" value="P-typ_ATPase_IB"/>
</dbReference>
<feature type="transmembrane region" description="Helical" evidence="8">
    <location>
        <begin position="574"/>
        <end position="594"/>
    </location>
</feature>
<keyword evidence="6 8" id="KW-1133">Transmembrane helix</keyword>
<dbReference type="SUPFAM" id="SSF56784">
    <property type="entry name" value="HAD-like"/>
    <property type="match status" value="1"/>
</dbReference>
<evidence type="ECO:0000256" key="2">
    <source>
        <dbReference type="ARBA" id="ARBA00006024"/>
    </source>
</evidence>
<feature type="transmembrane region" description="Helical" evidence="8">
    <location>
        <begin position="260"/>
        <end position="286"/>
    </location>
</feature>
<feature type="transmembrane region" description="Helical" evidence="8">
    <location>
        <begin position="236"/>
        <end position="254"/>
    </location>
</feature>